<dbReference type="Proteomes" id="UP000033608">
    <property type="component" value="Unassembled WGS sequence"/>
</dbReference>
<feature type="chain" id="PRO_5015038429" evidence="1">
    <location>
        <begin position="25"/>
        <end position="85"/>
    </location>
</feature>
<keyword evidence="4" id="KW-1185">Reference proteome</keyword>
<gene>
    <name evidence="3" type="ORF">SAMN02745223_03974</name>
    <name evidence="2" type="ORF">VW29_00520</name>
</gene>
<feature type="signal peptide" evidence="1">
    <location>
        <begin position="1"/>
        <end position="24"/>
    </location>
</feature>
<dbReference type="RefSeq" id="WP_046133417.1">
    <property type="nucleotide sequence ID" value="NZ_FQVC01000018.1"/>
</dbReference>
<dbReference type="EMBL" id="FQVC01000018">
    <property type="protein sequence ID" value="SHF94834.1"/>
    <property type="molecule type" value="Genomic_DNA"/>
</dbReference>
<reference evidence="2 4" key="1">
    <citation type="submission" date="2015-03" db="EMBL/GenBank/DDBJ databases">
        <authorList>
            <person name="Hassan Y.I."/>
            <person name="Lepp D."/>
            <person name="Zhou T."/>
        </authorList>
    </citation>
    <scope>NUCLEOTIDE SEQUENCE [LARGE SCALE GENOMIC DNA]</scope>
    <source>
        <strain evidence="2 4">DSM 17137</strain>
    </source>
</reference>
<name>A0A0F5LX76_9HYPH</name>
<dbReference type="PATRIC" id="fig|1121477.3.peg.1137"/>
<protein>
    <submittedName>
        <fullName evidence="2">Uncharacterized protein</fullName>
    </submittedName>
</protein>
<accession>A0A0F5LX76</accession>
<keyword evidence="1" id="KW-0732">Signal</keyword>
<evidence type="ECO:0000313" key="3">
    <source>
        <dbReference type="EMBL" id="SHF94834.1"/>
    </source>
</evidence>
<dbReference type="EMBL" id="LAJF01000020">
    <property type="protein sequence ID" value="KKB86779.1"/>
    <property type="molecule type" value="Genomic_DNA"/>
</dbReference>
<evidence type="ECO:0000313" key="4">
    <source>
        <dbReference type="Proteomes" id="UP000033608"/>
    </source>
</evidence>
<sequence>MKHRAFLTGAIAVTVTSLSFPAFSDGLAIPVVPNTARQANGINPYELLELNQDQLAQRFPDMSQREREKLMFRIADINSMRPTVR</sequence>
<reference evidence="3 5" key="2">
    <citation type="submission" date="2016-11" db="EMBL/GenBank/DDBJ databases">
        <authorList>
            <person name="Jaros S."/>
            <person name="Januszkiewicz K."/>
            <person name="Wedrychowicz H."/>
        </authorList>
    </citation>
    <scope>NUCLEOTIDE SEQUENCE [LARGE SCALE GENOMIC DNA]</scope>
    <source>
        <strain evidence="3 5">DSM 17137</strain>
    </source>
</reference>
<dbReference type="Proteomes" id="UP000184533">
    <property type="component" value="Unassembled WGS sequence"/>
</dbReference>
<evidence type="ECO:0000313" key="2">
    <source>
        <dbReference type="EMBL" id="KKB86779.1"/>
    </source>
</evidence>
<dbReference type="AlphaFoldDB" id="A0A0F5LX76"/>
<evidence type="ECO:0000256" key="1">
    <source>
        <dbReference type="SAM" id="SignalP"/>
    </source>
</evidence>
<proteinExistence type="predicted"/>
<evidence type="ECO:0000313" key="5">
    <source>
        <dbReference type="Proteomes" id="UP000184533"/>
    </source>
</evidence>
<organism evidence="2 4">
    <name type="scientific">Devosia limi DSM 17137</name>
    <dbReference type="NCBI Taxonomy" id="1121477"/>
    <lineage>
        <taxon>Bacteria</taxon>
        <taxon>Pseudomonadati</taxon>
        <taxon>Pseudomonadota</taxon>
        <taxon>Alphaproteobacteria</taxon>
        <taxon>Hyphomicrobiales</taxon>
        <taxon>Devosiaceae</taxon>
        <taxon>Devosia</taxon>
    </lineage>
</organism>